<proteinExistence type="predicted"/>
<sequence>MGDVAGGEKPRKIIVAVDESEESMYALKWCLKNLVPKNPNSQHTLVLLHARRPILVYPGFDESAYVFSNDALASLQRRDGEVAQMVIQKAEKLCVEYDVKVEGRTENGDPRDVICEMVKALGADLLVMGSHGYGPITRTILGSVSNHCVQSASCPVLVVKMPKTT</sequence>
<dbReference type="PRINTS" id="PR01438">
    <property type="entry name" value="UNVRSLSTRESS"/>
</dbReference>
<dbReference type="PANTHER" id="PTHR31964">
    <property type="entry name" value="ADENINE NUCLEOTIDE ALPHA HYDROLASES-LIKE SUPERFAMILY PROTEIN"/>
    <property type="match status" value="1"/>
</dbReference>
<reference evidence="2" key="2">
    <citation type="submission" date="2020-07" db="EMBL/GenBank/DDBJ databases">
        <authorList>
            <person name="Vera ALvarez R."/>
            <person name="Arias-Moreno D.M."/>
            <person name="Jimenez-Jacinto V."/>
            <person name="Jimenez-Bremont J.F."/>
            <person name="Swaminathan K."/>
            <person name="Moose S.P."/>
            <person name="Guerrero-Gonzalez M.L."/>
            <person name="Marino-Ramirez L."/>
            <person name="Landsman D."/>
            <person name="Rodriguez-Kessler M."/>
            <person name="Delgado-Sanchez P."/>
        </authorList>
    </citation>
    <scope>NUCLEOTIDE SEQUENCE</scope>
    <source>
        <tissue evidence="2">Cladode</tissue>
    </source>
</reference>
<dbReference type="Pfam" id="PF00582">
    <property type="entry name" value="Usp"/>
    <property type="match status" value="1"/>
</dbReference>
<dbReference type="AlphaFoldDB" id="A0A7C8Z226"/>
<feature type="domain" description="UspA" evidence="1">
    <location>
        <begin position="11"/>
        <end position="160"/>
    </location>
</feature>
<dbReference type="InterPro" id="IPR006016">
    <property type="entry name" value="UspA"/>
</dbReference>
<evidence type="ECO:0000259" key="1">
    <source>
        <dbReference type="Pfam" id="PF00582"/>
    </source>
</evidence>
<dbReference type="EMBL" id="GISG01082719">
    <property type="protein sequence ID" value="MBA4632458.1"/>
    <property type="molecule type" value="Transcribed_RNA"/>
</dbReference>
<organism evidence="2">
    <name type="scientific">Opuntia streptacantha</name>
    <name type="common">Prickly pear cactus</name>
    <name type="synonym">Opuntia cardona</name>
    <dbReference type="NCBI Taxonomy" id="393608"/>
    <lineage>
        <taxon>Eukaryota</taxon>
        <taxon>Viridiplantae</taxon>
        <taxon>Streptophyta</taxon>
        <taxon>Embryophyta</taxon>
        <taxon>Tracheophyta</taxon>
        <taxon>Spermatophyta</taxon>
        <taxon>Magnoliopsida</taxon>
        <taxon>eudicotyledons</taxon>
        <taxon>Gunneridae</taxon>
        <taxon>Pentapetalae</taxon>
        <taxon>Caryophyllales</taxon>
        <taxon>Cactineae</taxon>
        <taxon>Cactaceae</taxon>
        <taxon>Opuntioideae</taxon>
        <taxon>Opuntia</taxon>
    </lineage>
</organism>
<name>A0A7C8Z226_OPUST</name>
<dbReference type="CDD" id="cd23659">
    <property type="entry name" value="USP_At3g01520-like"/>
    <property type="match status" value="1"/>
</dbReference>
<dbReference type="SUPFAM" id="SSF52402">
    <property type="entry name" value="Adenine nucleotide alpha hydrolases-like"/>
    <property type="match status" value="1"/>
</dbReference>
<evidence type="ECO:0000313" key="2">
    <source>
        <dbReference type="EMBL" id="MBA4632458.1"/>
    </source>
</evidence>
<dbReference type="PANTHER" id="PTHR31964:SF125">
    <property type="entry name" value="OS05G0357525 PROTEIN"/>
    <property type="match status" value="1"/>
</dbReference>
<dbReference type="Gene3D" id="3.40.50.620">
    <property type="entry name" value="HUPs"/>
    <property type="match status" value="1"/>
</dbReference>
<protein>
    <recommendedName>
        <fullName evidence="1">UspA domain-containing protein</fullName>
    </recommendedName>
</protein>
<dbReference type="InterPro" id="IPR006015">
    <property type="entry name" value="Universal_stress_UspA"/>
</dbReference>
<accession>A0A7C8Z226</accession>
<dbReference type="InterPro" id="IPR014729">
    <property type="entry name" value="Rossmann-like_a/b/a_fold"/>
</dbReference>
<reference evidence="2" key="1">
    <citation type="journal article" date="2013" name="J. Plant Res.">
        <title>Effect of fungi and light on seed germination of three Opuntia species from semiarid lands of central Mexico.</title>
        <authorList>
            <person name="Delgado-Sanchez P."/>
            <person name="Jimenez-Bremont J.F."/>
            <person name="Guerrero-Gonzalez Mde L."/>
            <person name="Flores J."/>
        </authorList>
    </citation>
    <scope>NUCLEOTIDE SEQUENCE</scope>
    <source>
        <tissue evidence="2">Cladode</tissue>
    </source>
</reference>